<evidence type="ECO:0000256" key="2">
    <source>
        <dbReference type="ARBA" id="ARBA00022552"/>
    </source>
</evidence>
<dbReference type="AlphaFoldDB" id="I3CHH2"/>
<dbReference type="SUPFAM" id="SSF53335">
    <property type="entry name" value="S-adenosyl-L-methionine-dependent methyltransferases"/>
    <property type="match status" value="1"/>
</dbReference>
<reference evidence="12 13" key="1">
    <citation type="submission" date="2011-11" db="EMBL/GenBank/DDBJ databases">
        <title>Improved High-Quality Draft sequence of Beggiatoa alba B18lD.</title>
        <authorList>
            <consortium name="US DOE Joint Genome Institute"/>
            <person name="Lucas S."/>
            <person name="Han J."/>
            <person name="Lapidus A."/>
            <person name="Cheng J.-F."/>
            <person name="Goodwin L."/>
            <person name="Pitluck S."/>
            <person name="Peters L."/>
            <person name="Mikhailova N."/>
            <person name="Held B."/>
            <person name="Detter J.C."/>
            <person name="Han C."/>
            <person name="Tapia R."/>
            <person name="Land M."/>
            <person name="Hauser L."/>
            <person name="Kyrpides N."/>
            <person name="Ivanova N."/>
            <person name="Pagani I."/>
            <person name="Samuel K."/>
            <person name="Teske A."/>
            <person name="Mueller J."/>
            <person name="Woyke T."/>
        </authorList>
    </citation>
    <scope>NUCLEOTIDE SEQUENCE [LARGE SCALE GENOMIC DNA]</scope>
    <source>
        <strain evidence="12 13">B18LD</strain>
    </source>
</reference>
<dbReference type="InterPro" id="IPR012340">
    <property type="entry name" value="NA-bd_OB-fold"/>
</dbReference>
<feature type="binding site" evidence="9 10">
    <location>
        <position position="305"/>
    </location>
    <ligand>
        <name>S-adenosyl-L-methionine</name>
        <dbReference type="ChEBI" id="CHEBI:59789"/>
    </ligand>
</feature>
<dbReference type="Gene3D" id="2.40.50.1070">
    <property type="match status" value="1"/>
</dbReference>
<dbReference type="eggNOG" id="COG2265">
    <property type="taxonomic scope" value="Bacteria"/>
</dbReference>
<dbReference type="PROSITE" id="PS01230">
    <property type="entry name" value="TRMA_1"/>
    <property type="match status" value="1"/>
</dbReference>
<evidence type="ECO:0000256" key="4">
    <source>
        <dbReference type="ARBA" id="ARBA00022679"/>
    </source>
</evidence>
<dbReference type="GO" id="GO:0070041">
    <property type="term" value="F:rRNA (uridine-C5-)-methyltransferase activity"/>
    <property type="evidence" value="ECO:0007669"/>
    <property type="project" value="UniProtKB-UniRule"/>
</dbReference>
<evidence type="ECO:0000313" key="13">
    <source>
        <dbReference type="Proteomes" id="UP000005744"/>
    </source>
</evidence>
<sequence length="443" mass="49880">MTRRRKSIPQTPVAATIENLSHDGRGVAHIDGKTVFIFGALPTEKVMFRYLSQQSRYDEGIAVEILEASPQRVTPRCAHFGVCGGCNLQHLEPFAQIQHKQATLLEHFQHIGKVEPEEVVSPLRADIWGYRRKARLGVKFVRAKQLVFVGFREHQSGFLTDIRHCDVLHPLVGEKISALRELIEQLEAKEQIAQFEVAIDDQHAAIIIRNLVPLSEVDRQKLIDFAKKQNFYFYLQSGKINTVAALYPPDLPLTSLHYQLPTESLSFNFAPYDFTQVNTAINEQMIPQALDWLAVTSTETVLDLFCGLGNFTLPLARRAAQVIGVEGDADLLLRAETNAHQQDIHNVSYHTANLADKQLQQPWMQIAYDKILLDPPRSGALEIIQNLPMTHTKNIVYVSCNPATLARDAGVLVHEKGFRLVKAGVMDMFPHTAHVESMALFTR</sequence>
<protein>
    <recommendedName>
        <fullName evidence="9">23S rRNA (uracil(1939)-C(5))-methyltransferase RlmD</fullName>
        <ecNumber evidence="9">2.1.1.190</ecNumber>
    </recommendedName>
    <alternativeName>
        <fullName evidence="9">23S rRNA(m5U1939)-methyltransferase</fullName>
    </alternativeName>
</protein>
<keyword evidence="7 9" id="KW-0408">Iron</keyword>
<feature type="binding site" evidence="9">
    <location>
        <position position="83"/>
    </location>
    <ligand>
        <name>[4Fe-4S] cluster</name>
        <dbReference type="ChEBI" id="CHEBI:49883"/>
    </ligand>
</feature>
<evidence type="ECO:0000256" key="1">
    <source>
        <dbReference type="ARBA" id="ARBA00022485"/>
    </source>
</evidence>
<keyword evidence="4 9" id="KW-0808">Transferase</keyword>
<dbReference type="Gene3D" id="3.40.50.150">
    <property type="entry name" value="Vaccinia Virus protein VP39"/>
    <property type="match status" value="1"/>
</dbReference>
<feature type="active site" evidence="11">
    <location>
        <position position="400"/>
    </location>
</feature>
<dbReference type="STRING" id="395493.BegalDRAFT_2209"/>
<dbReference type="EMBL" id="JH600070">
    <property type="protein sequence ID" value="EIJ43065.1"/>
    <property type="molecule type" value="Genomic_DNA"/>
</dbReference>
<dbReference type="CDD" id="cd02440">
    <property type="entry name" value="AdoMet_MTases"/>
    <property type="match status" value="1"/>
</dbReference>
<accession>I3CHH2</accession>
<keyword evidence="5 9" id="KW-0949">S-adenosyl-L-methionine</keyword>
<proteinExistence type="inferred from homology"/>
<dbReference type="EC" id="2.1.1.190" evidence="9"/>
<feature type="binding site" evidence="9">
    <location>
        <position position="77"/>
    </location>
    <ligand>
        <name>[4Fe-4S] cluster</name>
        <dbReference type="ChEBI" id="CHEBI:49883"/>
    </ligand>
</feature>
<evidence type="ECO:0000256" key="11">
    <source>
        <dbReference type="PROSITE-ProRule" id="PRU10015"/>
    </source>
</evidence>
<dbReference type="GO" id="GO:0003723">
    <property type="term" value="F:RNA binding"/>
    <property type="evidence" value="ECO:0007669"/>
    <property type="project" value="InterPro"/>
</dbReference>
<dbReference type="InterPro" id="IPR030391">
    <property type="entry name" value="MeTrfase_TrmA_CS"/>
</dbReference>
<dbReference type="PROSITE" id="PS01231">
    <property type="entry name" value="TRMA_2"/>
    <property type="match status" value="1"/>
</dbReference>
<evidence type="ECO:0000256" key="10">
    <source>
        <dbReference type="PROSITE-ProRule" id="PRU01024"/>
    </source>
</evidence>
<keyword evidence="2 9" id="KW-0698">rRNA processing</keyword>
<name>I3CHH2_9GAMM</name>
<evidence type="ECO:0000313" key="12">
    <source>
        <dbReference type="EMBL" id="EIJ43065.1"/>
    </source>
</evidence>
<feature type="active site" description="Nucleophile" evidence="9 10">
    <location>
        <position position="400"/>
    </location>
</feature>
<organism evidence="12 13">
    <name type="scientific">Beggiatoa alba B18LD</name>
    <dbReference type="NCBI Taxonomy" id="395493"/>
    <lineage>
        <taxon>Bacteria</taxon>
        <taxon>Pseudomonadati</taxon>
        <taxon>Pseudomonadota</taxon>
        <taxon>Gammaproteobacteria</taxon>
        <taxon>Thiotrichales</taxon>
        <taxon>Thiotrichaceae</taxon>
        <taxon>Beggiatoa</taxon>
    </lineage>
</organism>
<evidence type="ECO:0000256" key="5">
    <source>
        <dbReference type="ARBA" id="ARBA00022691"/>
    </source>
</evidence>
<dbReference type="InterPro" id="IPR001566">
    <property type="entry name" value="23S_rRNA_MeTrfase_RlmD"/>
</dbReference>
<feature type="binding site" evidence="9">
    <location>
        <position position="310"/>
    </location>
    <ligand>
        <name>S-adenosyl-L-methionine</name>
        <dbReference type="ChEBI" id="CHEBI:59789"/>
    </ligand>
</feature>
<dbReference type="NCBIfam" id="TIGR00479">
    <property type="entry name" value="rumA"/>
    <property type="match status" value="1"/>
</dbReference>
<dbReference type="RefSeq" id="WP_002689952.1">
    <property type="nucleotide sequence ID" value="NZ_JH600070.1"/>
</dbReference>
<feature type="binding site" evidence="9">
    <location>
        <position position="86"/>
    </location>
    <ligand>
        <name>[4Fe-4S] cluster</name>
        <dbReference type="ChEBI" id="CHEBI:49883"/>
    </ligand>
</feature>
<feature type="binding site" evidence="9">
    <location>
        <position position="353"/>
    </location>
    <ligand>
        <name>S-adenosyl-L-methionine</name>
        <dbReference type="ChEBI" id="CHEBI:59789"/>
    </ligand>
</feature>
<feature type="binding site" evidence="9 10">
    <location>
        <position position="326"/>
    </location>
    <ligand>
        <name>S-adenosyl-L-methionine</name>
        <dbReference type="ChEBI" id="CHEBI:59789"/>
    </ligand>
</feature>
<keyword evidence="3 9" id="KW-0489">Methyltransferase</keyword>
<dbReference type="FunFam" id="2.40.50.140:FF:000097">
    <property type="entry name" value="23S rRNA (uracil(1939)-C(5))-methyltransferase RlmD"/>
    <property type="match status" value="1"/>
</dbReference>
<dbReference type="PANTHER" id="PTHR11061:SF49">
    <property type="entry name" value="23S RRNA (URACIL(1939)-C(5))-METHYLTRANSFERASE RLMD"/>
    <property type="match status" value="1"/>
</dbReference>
<keyword evidence="8 9" id="KW-0411">Iron-sulfur</keyword>
<dbReference type="NCBIfam" id="NF009639">
    <property type="entry name" value="PRK13168.1"/>
    <property type="match status" value="1"/>
</dbReference>
<evidence type="ECO:0000256" key="6">
    <source>
        <dbReference type="ARBA" id="ARBA00022723"/>
    </source>
</evidence>
<comment type="function">
    <text evidence="9">Catalyzes the formation of 5-methyl-uridine at position 1939 (m5U1939) in 23S rRNA.</text>
</comment>
<evidence type="ECO:0000256" key="9">
    <source>
        <dbReference type="HAMAP-Rule" id="MF_01010"/>
    </source>
</evidence>
<keyword evidence="13" id="KW-1185">Reference proteome</keyword>
<dbReference type="Proteomes" id="UP000005744">
    <property type="component" value="Unassembled WGS sequence"/>
</dbReference>
<keyword evidence="1 9" id="KW-0004">4Fe-4S</keyword>
<dbReference type="GO" id="GO:0005506">
    <property type="term" value="F:iron ion binding"/>
    <property type="evidence" value="ECO:0007669"/>
    <property type="project" value="UniProtKB-UniRule"/>
</dbReference>
<dbReference type="Pfam" id="PF05958">
    <property type="entry name" value="tRNA_U5-meth_tr"/>
    <property type="match status" value="1"/>
</dbReference>
<dbReference type="SUPFAM" id="SSF50249">
    <property type="entry name" value="Nucleic acid-binding proteins"/>
    <property type="match status" value="1"/>
</dbReference>
<dbReference type="HAMAP" id="MF_01010">
    <property type="entry name" value="23SrRNA_methyltr_RlmD"/>
    <property type="match status" value="1"/>
</dbReference>
<dbReference type="HOGENOM" id="CLU_014689_8_2_6"/>
<evidence type="ECO:0000256" key="7">
    <source>
        <dbReference type="ARBA" id="ARBA00023004"/>
    </source>
</evidence>
<dbReference type="GO" id="GO:0070475">
    <property type="term" value="P:rRNA base methylation"/>
    <property type="evidence" value="ECO:0007669"/>
    <property type="project" value="TreeGrafter"/>
</dbReference>
<dbReference type="GO" id="GO:0051539">
    <property type="term" value="F:4 iron, 4 sulfur cluster binding"/>
    <property type="evidence" value="ECO:0007669"/>
    <property type="project" value="UniProtKB-KW"/>
</dbReference>
<keyword evidence="6 9" id="KW-0479">Metal-binding</keyword>
<dbReference type="Gene3D" id="2.40.50.140">
    <property type="entry name" value="Nucleic acid-binding proteins"/>
    <property type="match status" value="1"/>
</dbReference>
<dbReference type="PANTHER" id="PTHR11061">
    <property type="entry name" value="RNA M5U METHYLTRANSFERASE"/>
    <property type="match status" value="1"/>
</dbReference>
<evidence type="ECO:0000256" key="3">
    <source>
        <dbReference type="ARBA" id="ARBA00022603"/>
    </source>
</evidence>
<dbReference type="OrthoDB" id="9804590at2"/>
<comment type="catalytic activity">
    <reaction evidence="9">
        <text>uridine(1939) in 23S rRNA + S-adenosyl-L-methionine = 5-methyluridine(1939) in 23S rRNA + S-adenosyl-L-homocysteine + H(+)</text>
        <dbReference type="Rhea" id="RHEA:42908"/>
        <dbReference type="Rhea" id="RHEA-COMP:10278"/>
        <dbReference type="Rhea" id="RHEA-COMP:10279"/>
        <dbReference type="ChEBI" id="CHEBI:15378"/>
        <dbReference type="ChEBI" id="CHEBI:57856"/>
        <dbReference type="ChEBI" id="CHEBI:59789"/>
        <dbReference type="ChEBI" id="CHEBI:65315"/>
        <dbReference type="ChEBI" id="CHEBI:74447"/>
        <dbReference type="EC" id="2.1.1.190"/>
    </reaction>
</comment>
<feature type="binding site" evidence="9 10">
    <location>
        <position position="374"/>
    </location>
    <ligand>
        <name>S-adenosyl-L-methionine</name>
        <dbReference type="ChEBI" id="CHEBI:59789"/>
    </ligand>
</feature>
<feature type="binding site" evidence="9">
    <location>
        <position position="165"/>
    </location>
    <ligand>
        <name>[4Fe-4S] cluster</name>
        <dbReference type="ChEBI" id="CHEBI:49883"/>
    </ligand>
</feature>
<dbReference type="InterPro" id="IPR030390">
    <property type="entry name" value="MeTrfase_TrmA_AS"/>
</dbReference>
<dbReference type="InterPro" id="IPR010280">
    <property type="entry name" value="U5_MeTrfase_fam"/>
</dbReference>
<feature type="binding site" evidence="9 10">
    <location>
        <position position="276"/>
    </location>
    <ligand>
        <name>S-adenosyl-L-methionine</name>
        <dbReference type="ChEBI" id="CHEBI:59789"/>
    </ligand>
</feature>
<comment type="similarity">
    <text evidence="9">Belongs to the class I-like SAM-binding methyltransferase superfamily. RNA M5U methyltransferase family. RlmD subfamily.</text>
</comment>
<dbReference type="PROSITE" id="PS51687">
    <property type="entry name" value="SAM_MT_RNA_M5U"/>
    <property type="match status" value="1"/>
</dbReference>
<gene>
    <name evidence="9" type="primary">rlmD</name>
    <name evidence="12" type="ORF">BegalDRAFT_2209</name>
</gene>
<evidence type="ECO:0000256" key="8">
    <source>
        <dbReference type="ARBA" id="ARBA00023014"/>
    </source>
</evidence>
<dbReference type="InterPro" id="IPR029063">
    <property type="entry name" value="SAM-dependent_MTases_sf"/>
</dbReference>